<feature type="non-terminal residue" evidence="2">
    <location>
        <position position="267"/>
    </location>
</feature>
<dbReference type="Proteomes" id="UP000016927">
    <property type="component" value="Unassembled WGS sequence"/>
</dbReference>
<evidence type="ECO:0000313" key="2">
    <source>
        <dbReference type="EMBL" id="EOB15579.1"/>
    </source>
</evidence>
<proteinExistence type="predicted"/>
<keyword evidence="3" id="KW-1185">Reference proteome</keyword>
<evidence type="ECO:0000256" key="1">
    <source>
        <dbReference type="SAM" id="MobiDB-lite"/>
    </source>
</evidence>
<dbReference type="HOGENOM" id="CLU_1042415_0_0_1"/>
<gene>
    <name evidence="2" type="ORF">NBO_2g0070</name>
</gene>
<protein>
    <submittedName>
        <fullName evidence="2">Uncharacterized protein</fullName>
    </submittedName>
</protein>
<reference evidence="2 3" key="1">
    <citation type="journal article" date="2013" name="BMC Genomics">
        <title>Comparative genomics of parasitic silkworm microsporidia reveal an association between genome expansion and host adaptation.</title>
        <authorList>
            <person name="Pan G."/>
            <person name="Xu J."/>
            <person name="Li T."/>
            <person name="Xia Q."/>
            <person name="Liu S.L."/>
            <person name="Zhang G."/>
            <person name="Li S."/>
            <person name="Li C."/>
            <person name="Liu H."/>
            <person name="Yang L."/>
            <person name="Liu T."/>
            <person name="Zhang X."/>
            <person name="Wu Z."/>
            <person name="Fan W."/>
            <person name="Dang X."/>
            <person name="Xiang H."/>
            <person name="Tao M."/>
            <person name="Li Y."/>
            <person name="Hu J."/>
            <person name="Li Z."/>
            <person name="Lin L."/>
            <person name="Luo J."/>
            <person name="Geng L."/>
            <person name="Wang L."/>
            <person name="Long M."/>
            <person name="Wan Y."/>
            <person name="He N."/>
            <person name="Zhang Z."/>
            <person name="Lu C."/>
            <person name="Keeling P.J."/>
            <person name="Wang J."/>
            <person name="Xiang Z."/>
            <person name="Zhou Z."/>
        </authorList>
    </citation>
    <scope>NUCLEOTIDE SEQUENCE [LARGE SCALE GENOMIC DNA]</scope>
    <source>
        <strain evidence="3">CQ1 / CVCC 102059</strain>
    </source>
</reference>
<feature type="compositionally biased region" description="Basic residues" evidence="1">
    <location>
        <begin position="127"/>
        <end position="137"/>
    </location>
</feature>
<sequence length="267" mass="30121">MFEEFKKFLALNKGEREMLTVESVAKEASKFLKELFPPDTLLVLLGDFFLFDESTNVEAHKNNKSSSSLKVFNEEGTMQGDLPTINRKAGVSSEGDLEGKKVDEGESLILEKGKYLRSMKSNLPKPNKLRNVKKKAKNNSVIVNKSDSRVDEAVSKPTKSESKPENLVVVKNEKDLNSATAEKPKTYVKENFGDFSPNNLAYDHIRSTSDELENQKVYKQAINTNEPRKINYFRTPDSVNRKYVVTGKPRISKPRDIGGKPQNTSQK</sequence>
<feature type="region of interest" description="Disordered" evidence="1">
    <location>
        <begin position="120"/>
        <end position="164"/>
    </location>
</feature>
<dbReference type="AlphaFoldDB" id="R0MC80"/>
<feature type="region of interest" description="Disordered" evidence="1">
    <location>
        <begin position="247"/>
        <end position="267"/>
    </location>
</feature>
<accession>R0MC80</accession>
<name>R0MC80_NOSB1</name>
<dbReference type="VEuPathDB" id="MicrosporidiaDB:NBO_2g0070"/>
<evidence type="ECO:0000313" key="3">
    <source>
        <dbReference type="Proteomes" id="UP000016927"/>
    </source>
</evidence>
<organism evidence="2 3">
    <name type="scientific">Nosema bombycis (strain CQ1 / CVCC 102059)</name>
    <name type="common">Microsporidian parasite</name>
    <name type="synonym">Pebrine of silkworm</name>
    <dbReference type="NCBI Taxonomy" id="578461"/>
    <lineage>
        <taxon>Eukaryota</taxon>
        <taxon>Fungi</taxon>
        <taxon>Fungi incertae sedis</taxon>
        <taxon>Microsporidia</taxon>
        <taxon>Nosematidae</taxon>
        <taxon>Nosema</taxon>
    </lineage>
</organism>
<feature type="compositionally biased region" description="Basic and acidic residues" evidence="1">
    <location>
        <begin position="146"/>
        <end position="164"/>
    </location>
</feature>
<dbReference type="EMBL" id="KB908910">
    <property type="protein sequence ID" value="EOB15579.1"/>
    <property type="molecule type" value="Genomic_DNA"/>
</dbReference>